<feature type="domain" description="KIB1-4 beta-propeller" evidence="1">
    <location>
        <begin position="50"/>
        <end position="300"/>
    </location>
</feature>
<organism evidence="2">
    <name type="scientific">Triticum urartu</name>
    <name type="common">Red wild einkorn</name>
    <name type="synonym">Crithodium urartu</name>
    <dbReference type="NCBI Taxonomy" id="4572"/>
    <lineage>
        <taxon>Eukaryota</taxon>
        <taxon>Viridiplantae</taxon>
        <taxon>Streptophyta</taxon>
        <taxon>Embryophyta</taxon>
        <taxon>Tracheophyta</taxon>
        <taxon>Spermatophyta</taxon>
        <taxon>Magnoliopsida</taxon>
        <taxon>Liliopsida</taxon>
        <taxon>Poales</taxon>
        <taxon>Poaceae</taxon>
        <taxon>BOP clade</taxon>
        <taxon>Pooideae</taxon>
        <taxon>Triticodae</taxon>
        <taxon>Triticeae</taxon>
        <taxon>Triticinae</taxon>
        <taxon>Triticum</taxon>
    </lineage>
</organism>
<feature type="domain" description="KIB1-4 beta-propeller" evidence="1">
    <location>
        <begin position="306"/>
        <end position="417"/>
    </location>
</feature>
<accession>M7ZNS7</accession>
<sequence>MAGNVRLRAVCHPWRRHTTDPRVYGLDRRCHPRQWIMLQEELAPSHRRCFLNVSTSECIKLDLPELRDHETLGRTSEGLLFLLHKRTNIRLLNPLKRHLEELPPLITLLPPYRYTYLISTTHFEQCMTAWGCGITDDSVVVSYLHKLRILAVAKPGDERWTSVSYKSHPSKPLVFLGRFYCVTEDNLMVLKTSLDQPPRMEVAAELCRPLCSTFHSMHMVDNGGELMLVHRMLRSSPRRFDYDLYRLDLEMGKFFPANSFNGRALFMARHCSLSVSTKVFPSISSDTIYMSFDLDERAAGTTPEDNLMVLETRADRRPRMKVAAKLRRHVCRTAGTAHLVDNGGELMVVHRMLSCSDNSRYKVYQLDFDNKRLLRVKTLSKRALFLAMHYSFSVSMRVFPSICGDTIYFSFDLQERFDEHIEAYCLTDKSNKLANYILNSTLCRVVPSPHIVADCLSCNTFITSGLYSNWLASIITSATKLSGDVRSVEEDVFIDYEASVMTSSISRFAGLVSRRCSRG</sequence>
<name>M7ZNS7_TRIUA</name>
<evidence type="ECO:0000313" key="2">
    <source>
        <dbReference type="EMBL" id="EMS61291.1"/>
    </source>
</evidence>
<reference evidence="2" key="1">
    <citation type="journal article" date="2013" name="Nature">
        <title>Draft genome of the wheat A-genome progenitor Triticum urartu.</title>
        <authorList>
            <person name="Ling H.Q."/>
            <person name="Zhao S."/>
            <person name="Liu D."/>
            <person name="Wang J."/>
            <person name="Sun H."/>
            <person name="Zhang C."/>
            <person name="Fan H."/>
            <person name="Li D."/>
            <person name="Dong L."/>
            <person name="Tao Y."/>
            <person name="Gao C."/>
            <person name="Wu H."/>
            <person name="Li Y."/>
            <person name="Cui Y."/>
            <person name="Guo X."/>
            <person name="Zheng S."/>
            <person name="Wang B."/>
            <person name="Yu K."/>
            <person name="Liang Q."/>
            <person name="Yang W."/>
            <person name="Lou X."/>
            <person name="Chen J."/>
            <person name="Feng M."/>
            <person name="Jian J."/>
            <person name="Zhang X."/>
            <person name="Luo G."/>
            <person name="Jiang Y."/>
            <person name="Liu J."/>
            <person name="Wang Z."/>
            <person name="Sha Y."/>
            <person name="Zhang B."/>
            <person name="Wu H."/>
            <person name="Tang D."/>
            <person name="Shen Q."/>
            <person name="Xue P."/>
            <person name="Zou S."/>
            <person name="Wang X."/>
            <person name="Liu X."/>
            <person name="Wang F."/>
            <person name="Yang Y."/>
            <person name="An X."/>
            <person name="Dong Z."/>
            <person name="Zhang K."/>
            <person name="Zhang X."/>
            <person name="Luo M.C."/>
            <person name="Dvorak J."/>
            <person name="Tong Y."/>
            <person name="Wang J."/>
            <person name="Yang H."/>
            <person name="Li Z."/>
            <person name="Wang D."/>
            <person name="Zhang A."/>
            <person name="Wang J."/>
        </authorList>
    </citation>
    <scope>NUCLEOTIDE SEQUENCE</scope>
</reference>
<dbReference type="InterPro" id="IPR005174">
    <property type="entry name" value="KIB1-4_b-propeller"/>
</dbReference>
<dbReference type="AlphaFoldDB" id="M7ZNS7"/>
<dbReference type="EMBL" id="KD098065">
    <property type="protein sequence ID" value="EMS61291.1"/>
    <property type="molecule type" value="Genomic_DNA"/>
</dbReference>
<dbReference type="Pfam" id="PF03478">
    <property type="entry name" value="Beta-prop_KIB1-4"/>
    <property type="match status" value="2"/>
</dbReference>
<protein>
    <recommendedName>
        <fullName evidence="1">KIB1-4 beta-propeller domain-containing protein</fullName>
    </recommendedName>
</protein>
<dbReference type="PANTHER" id="PTHR33165">
    <property type="entry name" value="F-BOX DOMAIN CONTAINING PROTEIN-LIKE-RELATED"/>
    <property type="match status" value="1"/>
</dbReference>
<dbReference type="PANTHER" id="PTHR33165:SF97">
    <property type="entry name" value="DUF295 DOMAIN-CONTAINING PROTEIN"/>
    <property type="match status" value="1"/>
</dbReference>
<dbReference type="eggNOG" id="ENOG502QVJ1">
    <property type="taxonomic scope" value="Eukaryota"/>
</dbReference>
<evidence type="ECO:0000259" key="1">
    <source>
        <dbReference type="Pfam" id="PF03478"/>
    </source>
</evidence>
<proteinExistence type="predicted"/>
<gene>
    <name evidence="2" type="ORF">TRIUR3_07684</name>
</gene>